<dbReference type="InterPro" id="IPR013783">
    <property type="entry name" value="Ig-like_fold"/>
</dbReference>
<dbReference type="InterPro" id="IPR036465">
    <property type="entry name" value="vWFA_dom_sf"/>
</dbReference>
<accession>A0A5C5Y5K8</accession>
<evidence type="ECO:0000313" key="2">
    <source>
        <dbReference type="EMBL" id="TWT70208.1"/>
    </source>
</evidence>
<dbReference type="PANTHER" id="PTHR37947">
    <property type="entry name" value="BLL2462 PROTEIN"/>
    <property type="match status" value="1"/>
</dbReference>
<dbReference type="InterPro" id="IPR017868">
    <property type="entry name" value="Filamin/ABP280_repeat-like"/>
</dbReference>
<feature type="transmembrane region" description="Helical" evidence="1">
    <location>
        <begin position="46"/>
        <end position="68"/>
    </location>
</feature>
<dbReference type="EMBL" id="SJPL01000001">
    <property type="protein sequence ID" value="TWT70208.1"/>
    <property type="molecule type" value="Genomic_DNA"/>
</dbReference>
<keyword evidence="1" id="KW-0472">Membrane</keyword>
<dbReference type="RefSeq" id="WP_146439230.1">
    <property type="nucleotide sequence ID" value="NZ_SJPL01000001.1"/>
</dbReference>
<name>A0A5C5Y5K8_9PLAN</name>
<dbReference type="Proteomes" id="UP000317238">
    <property type="component" value="Unassembled WGS sequence"/>
</dbReference>
<dbReference type="SUPFAM" id="SSF53300">
    <property type="entry name" value="vWA-like"/>
    <property type="match status" value="1"/>
</dbReference>
<dbReference type="CDD" id="cd00198">
    <property type="entry name" value="vWFA"/>
    <property type="match status" value="1"/>
</dbReference>
<organism evidence="2 3">
    <name type="scientific">Crateriforma conspicua</name>
    <dbReference type="NCBI Taxonomy" id="2527996"/>
    <lineage>
        <taxon>Bacteria</taxon>
        <taxon>Pseudomonadati</taxon>
        <taxon>Planctomycetota</taxon>
        <taxon>Planctomycetia</taxon>
        <taxon>Planctomycetales</taxon>
        <taxon>Planctomycetaceae</taxon>
        <taxon>Crateriforma</taxon>
    </lineage>
</organism>
<dbReference type="AlphaFoldDB" id="A0A5C5Y5K8"/>
<dbReference type="Gene3D" id="2.60.40.10">
    <property type="entry name" value="Immunoglobulins"/>
    <property type="match status" value="1"/>
</dbReference>
<reference evidence="2 3" key="1">
    <citation type="submission" date="2019-02" db="EMBL/GenBank/DDBJ databases">
        <title>Deep-cultivation of Planctomycetes and their phenomic and genomic characterization uncovers novel biology.</title>
        <authorList>
            <person name="Wiegand S."/>
            <person name="Jogler M."/>
            <person name="Boedeker C."/>
            <person name="Pinto D."/>
            <person name="Vollmers J."/>
            <person name="Rivas-Marin E."/>
            <person name="Kohn T."/>
            <person name="Peeters S.H."/>
            <person name="Heuer A."/>
            <person name="Rast P."/>
            <person name="Oberbeckmann S."/>
            <person name="Bunk B."/>
            <person name="Jeske O."/>
            <person name="Meyerdierks A."/>
            <person name="Storesund J.E."/>
            <person name="Kallscheuer N."/>
            <person name="Luecker S."/>
            <person name="Lage O.M."/>
            <person name="Pohl T."/>
            <person name="Merkel B.J."/>
            <person name="Hornburger P."/>
            <person name="Mueller R.-W."/>
            <person name="Bruemmer F."/>
            <person name="Labrenz M."/>
            <person name="Spormann A.M."/>
            <person name="Op Den Camp H."/>
            <person name="Overmann J."/>
            <person name="Amann R."/>
            <person name="Jetten M.S.M."/>
            <person name="Mascher T."/>
            <person name="Medema M.H."/>
            <person name="Devos D.P."/>
            <person name="Kaster A.-K."/>
            <person name="Ovreas L."/>
            <person name="Rohde M."/>
            <person name="Galperin M.Y."/>
            <person name="Jogler C."/>
        </authorList>
    </citation>
    <scope>NUCLEOTIDE SEQUENCE [LARGE SCALE GENOMIC DNA]</scope>
    <source>
        <strain evidence="2 3">Pan14r</strain>
    </source>
</reference>
<dbReference type="InterPro" id="IPR014756">
    <property type="entry name" value="Ig_E-set"/>
</dbReference>
<dbReference type="PANTHER" id="PTHR37947:SF1">
    <property type="entry name" value="BLL2462 PROTEIN"/>
    <property type="match status" value="1"/>
</dbReference>
<dbReference type="Gene3D" id="3.40.50.410">
    <property type="entry name" value="von Willebrand factor, type A domain"/>
    <property type="match status" value="1"/>
</dbReference>
<dbReference type="InterPro" id="IPR029062">
    <property type="entry name" value="Class_I_gatase-like"/>
</dbReference>
<feature type="transmembrane region" description="Helical" evidence="1">
    <location>
        <begin position="20"/>
        <end position="39"/>
    </location>
</feature>
<dbReference type="PROSITE" id="PS50194">
    <property type="entry name" value="FILAMIN_REPEAT"/>
    <property type="match status" value="1"/>
</dbReference>
<evidence type="ECO:0000313" key="3">
    <source>
        <dbReference type="Proteomes" id="UP000317238"/>
    </source>
</evidence>
<protein>
    <recommendedName>
        <fullName evidence="4">Glutamine amidotransferase domain-containing protein</fullName>
    </recommendedName>
</protein>
<sequence length="736" mass="81961">MIETFLIAQTRSSLTFLPSSFSVLLSIVLIAITSWASFVSWRRSRFAIGVGVLETLRLLIMLLIAVLLNQPEWESQYQPETEPTIAVLWDNSPSMRTQDVDAASVDAQRQTRQRAIEGLKDETVWQSVGDDRKVIMAPIGQPDRGTNLNSPIQKAASEIGELLGVVVISDGDWNEGASPADGALQLRMQNVPLYGVKVGSPQKLPDLELVNLDVPTFATLGKTVRIPFTIQSSLPRKVAATVSLKSSNGETMDRSVEIEPMSKTADAFLWKPDEVGDYEITVRLPDHPDDEIKSNNQRTSPIAIRRERLRVLVIESIPRWEYRYLRNALSRDPGIDVACLLFHPNLESTGGGSTDYIKTFPETIEELSPFDVVFLGDVGVGEDQLTQKQADLLKGLVQFQASGLVLMPGWQGHQFDLLETELNQLYPVDLDSLQPEGWGAADAGHFQLSESGRRSLLTKLADTQEENAQVWEGLPGFQWFAPVVRSRPGTETLAVHGEVSNQYGRLPLLVTRTFGAGKVLFMGTDGAWRWRKGVEDKYHYRFWGQVVRWMAYQRNMARGDSMRFYYSPDQPSRRQTMSLTAHVISESGEPLENGNVVARIESPTGTVETVRLTAQGDQWGVYRGTFVPEDPGRHEVMVTSPESPSDLQTNFFVQGQVVETIGQPARPEVLDELATLTGGLSVRVDQVDQILDRLAELPLPPPEIRRVQLWCHPVTMAVLLVALGLFWVGRKIVGLI</sequence>
<keyword evidence="1" id="KW-1133">Transmembrane helix</keyword>
<dbReference type="Gene3D" id="3.40.50.880">
    <property type="match status" value="1"/>
</dbReference>
<proteinExistence type="predicted"/>
<keyword evidence="3" id="KW-1185">Reference proteome</keyword>
<feature type="transmembrane region" description="Helical" evidence="1">
    <location>
        <begin position="707"/>
        <end position="728"/>
    </location>
</feature>
<evidence type="ECO:0000256" key="1">
    <source>
        <dbReference type="SAM" id="Phobius"/>
    </source>
</evidence>
<dbReference type="OrthoDB" id="252901at2"/>
<keyword evidence="1" id="KW-0812">Transmembrane</keyword>
<gene>
    <name evidence="2" type="ORF">Pan14r_25090</name>
</gene>
<evidence type="ECO:0008006" key="4">
    <source>
        <dbReference type="Google" id="ProtNLM"/>
    </source>
</evidence>
<dbReference type="SUPFAM" id="SSF52317">
    <property type="entry name" value="Class I glutamine amidotransferase-like"/>
    <property type="match status" value="1"/>
</dbReference>
<comment type="caution">
    <text evidence="2">The sequence shown here is derived from an EMBL/GenBank/DDBJ whole genome shotgun (WGS) entry which is preliminary data.</text>
</comment>
<dbReference type="SUPFAM" id="SSF81296">
    <property type="entry name" value="E set domains"/>
    <property type="match status" value="1"/>
</dbReference>